<reference evidence="2" key="1">
    <citation type="submission" date="2023-10" db="EMBL/GenBank/DDBJ databases">
        <authorList>
            <person name="Chen Y."/>
            <person name="Shah S."/>
            <person name="Dougan E. K."/>
            <person name="Thang M."/>
            <person name="Chan C."/>
        </authorList>
    </citation>
    <scope>NUCLEOTIDE SEQUENCE [LARGE SCALE GENOMIC DNA]</scope>
</reference>
<feature type="compositionally biased region" description="Low complexity" evidence="1">
    <location>
        <begin position="170"/>
        <end position="186"/>
    </location>
</feature>
<evidence type="ECO:0000256" key="1">
    <source>
        <dbReference type="SAM" id="MobiDB-lite"/>
    </source>
</evidence>
<dbReference type="Proteomes" id="UP001189429">
    <property type="component" value="Unassembled WGS sequence"/>
</dbReference>
<evidence type="ECO:0000313" key="2">
    <source>
        <dbReference type="EMBL" id="CAK0909284.1"/>
    </source>
</evidence>
<keyword evidence="3" id="KW-1185">Reference proteome</keyword>
<evidence type="ECO:0000313" key="3">
    <source>
        <dbReference type="Proteomes" id="UP001189429"/>
    </source>
</evidence>
<proteinExistence type="predicted"/>
<accession>A0ABN9Y9D2</accession>
<feature type="region of interest" description="Disordered" evidence="1">
    <location>
        <begin position="170"/>
        <end position="204"/>
    </location>
</feature>
<comment type="caution">
    <text evidence="2">The sequence shown here is derived from an EMBL/GenBank/DDBJ whole genome shotgun (WGS) entry which is preliminary data.</text>
</comment>
<protein>
    <submittedName>
        <fullName evidence="2">Uncharacterized protein</fullName>
    </submittedName>
</protein>
<gene>
    <name evidence="2" type="ORF">PCOR1329_LOCUS83738</name>
</gene>
<organism evidence="2 3">
    <name type="scientific">Prorocentrum cordatum</name>
    <dbReference type="NCBI Taxonomy" id="2364126"/>
    <lineage>
        <taxon>Eukaryota</taxon>
        <taxon>Sar</taxon>
        <taxon>Alveolata</taxon>
        <taxon>Dinophyceae</taxon>
        <taxon>Prorocentrales</taxon>
        <taxon>Prorocentraceae</taxon>
        <taxon>Prorocentrum</taxon>
    </lineage>
</organism>
<name>A0ABN9Y9D2_9DINO</name>
<dbReference type="EMBL" id="CAUYUJ010022170">
    <property type="protein sequence ID" value="CAK0909284.1"/>
    <property type="molecule type" value="Genomic_DNA"/>
</dbReference>
<sequence length="220" mass="22585">MAFNFARAIIVKTEADLEKDLHRTRLLKRHAKSLSCMGAPDETGTATEKVYLFKPEATFHATLMESQKQAFEQQGQRVFEQGLNAMVGGDLSAFTAELGGEPGAAPMQTYSGHLRSEMGAPGDDGDGRASAIEVGGADVLEGVAAAAATPPPQGVPNKCPKGGCLTTSPRASAAAGGAFGGNSSSGPLGDAASLVGGSLGEDEDNLREGELLAHWNAKIS</sequence>